<comment type="caution">
    <text evidence="4">The sequence shown here is derived from an EMBL/GenBank/DDBJ whole genome shotgun (WGS) entry which is preliminary data.</text>
</comment>
<organism evidence="4 5">
    <name type="scientific">Actinomadura rugatobispora</name>
    <dbReference type="NCBI Taxonomy" id="1994"/>
    <lineage>
        <taxon>Bacteria</taxon>
        <taxon>Bacillati</taxon>
        <taxon>Actinomycetota</taxon>
        <taxon>Actinomycetes</taxon>
        <taxon>Streptosporangiales</taxon>
        <taxon>Thermomonosporaceae</taxon>
        <taxon>Actinomadura</taxon>
    </lineage>
</organism>
<evidence type="ECO:0000259" key="3">
    <source>
        <dbReference type="Pfam" id="PF21562"/>
    </source>
</evidence>
<evidence type="ECO:0000313" key="5">
    <source>
        <dbReference type="Proteomes" id="UP001596074"/>
    </source>
</evidence>
<dbReference type="InterPro" id="IPR049297">
    <property type="entry name" value="Gp63_dom_3"/>
</dbReference>
<evidence type="ECO:0000256" key="1">
    <source>
        <dbReference type="SAM" id="MobiDB-lite"/>
    </source>
</evidence>
<proteinExistence type="predicted"/>
<dbReference type="Pfam" id="PF18668">
    <property type="entry name" value="Tail_spike_N"/>
    <property type="match status" value="1"/>
</dbReference>
<feature type="domain" description="Tail spike TSP1/Gp66 N-terminal" evidence="2">
    <location>
        <begin position="2"/>
        <end position="59"/>
    </location>
</feature>
<feature type="non-terminal residue" evidence="4">
    <location>
        <position position="1"/>
    </location>
</feature>
<reference evidence="5" key="1">
    <citation type="journal article" date="2019" name="Int. J. Syst. Evol. Microbiol.">
        <title>The Global Catalogue of Microorganisms (GCM) 10K type strain sequencing project: providing services to taxonomists for standard genome sequencing and annotation.</title>
        <authorList>
            <consortium name="The Broad Institute Genomics Platform"/>
            <consortium name="The Broad Institute Genome Sequencing Center for Infectious Disease"/>
            <person name="Wu L."/>
            <person name="Ma J."/>
        </authorList>
    </citation>
    <scope>NUCLEOTIDE SEQUENCE [LARGE SCALE GENOMIC DNA]</scope>
    <source>
        <strain evidence="5">KCTC 42087</strain>
    </source>
</reference>
<dbReference type="Gene3D" id="2.10.10.80">
    <property type="match status" value="1"/>
</dbReference>
<feature type="region of interest" description="Disordered" evidence="1">
    <location>
        <begin position="30"/>
        <end position="49"/>
    </location>
</feature>
<feature type="non-terminal residue" evidence="4">
    <location>
        <position position="186"/>
    </location>
</feature>
<sequence>DSFEDGSTISLANECLRWKSNGEYYRWDGDLTEPKDVPPASTPDSTGGIGEGKWVSVGDAALRTELSNGKYRSDALAVKYVPGVVIDSTTDNRAAVYAYTGQIYVPKGVQLRCNFLPDDDVTKFTGEGKILTRDPWGNEHVFDVSLATHGSKYTAFNVINQFARRNTQCRVGIVGDSITDGAYGAG</sequence>
<protein>
    <recommendedName>
        <fullName evidence="6">SGNH/GDSL hydrolase family protein</fullName>
    </recommendedName>
</protein>
<gene>
    <name evidence="4" type="ORF">ACFPZN_56540</name>
</gene>
<dbReference type="Proteomes" id="UP001596074">
    <property type="component" value="Unassembled WGS sequence"/>
</dbReference>
<keyword evidence="5" id="KW-1185">Reference proteome</keyword>
<evidence type="ECO:0000259" key="2">
    <source>
        <dbReference type="Pfam" id="PF18668"/>
    </source>
</evidence>
<dbReference type="Pfam" id="PF21562">
    <property type="entry name" value="Gp63_3rd_G7C"/>
    <property type="match status" value="1"/>
</dbReference>
<evidence type="ECO:0000313" key="4">
    <source>
        <dbReference type="EMBL" id="MFC5755076.1"/>
    </source>
</evidence>
<accession>A0ABW1AKJ4</accession>
<dbReference type="EMBL" id="JBHSON010000311">
    <property type="protein sequence ID" value="MFC5755076.1"/>
    <property type="molecule type" value="Genomic_DNA"/>
</dbReference>
<feature type="domain" description="Tail fiber protein third" evidence="3">
    <location>
        <begin position="81"/>
        <end position="144"/>
    </location>
</feature>
<dbReference type="RefSeq" id="WP_378293761.1">
    <property type="nucleotide sequence ID" value="NZ_JBHSON010000311.1"/>
</dbReference>
<dbReference type="InterPro" id="IPR040775">
    <property type="entry name" value="Tail_spike_N"/>
</dbReference>
<name>A0ABW1AKJ4_9ACTN</name>
<evidence type="ECO:0008006" key="6">
    <source>
        <dbReference type="Google" id="ProtNLM"/>
    </source>
</evidence>